<feature type="region of interest" description="Disordered" evidence="1">
    <location>
        <begin position="1"/>
        <end position="22"/>
    </location>
</feature>
<evidence type="ECO:0000313" key="2">
    <source>
        <dbReference type="EMBL" id="MDI5969955.1"/>
    </source>
</evidence>
<sequence length="183" mass="20312">MTSALNRLRTLVPPPSAGGGGPRDWAAAEEVLGRALPQDYKELVEAYGVGGFYDHVELLAPPPTVLDGDVVTRNTSHMWDLKNLWSVHGNRPAELAMDDLLLVVWADTPDSDSLNWLVRPGEPPETWPVVVLHCDLGDCEIYPMTCTEFLAGLFARDFESEILTDHLDEESAPFFPYPLTQPR</sequence>
<proteinExistence type="predicted"/>
<dbReference type="EMBL" id="JABXJJ020000012">
    <property type="protein sequence ID" value="MDI5969955.1"/>
    <property type="molecule type" value="Genomic_DNA"/>
</dbReference>
<protein>
    <submittedName>
        <fullName evidence="2">SMI1/KNR4 family protein</fullName>
    </submittedName>
</protein>
<comment type="caution">
    <text evidence="2">The sequence shown here is derived from an EMBL/GenBank/DDBJ whole genome shotgun (WGS) entry which is preliminary data.</text>
</comment>
<accession>A0AA90H3C2</accession>
<dbReference type="Gene3D" id="3.40.1580.10">
    <property type="entry name" value="SMI1/KNR4-like"/>
    <property type="match status" value="1"/>
</dbReference>
<dbReference type="RefSeq" id="WP_271315730.1">
    <property type="nucleotide sequence ID" value="NZ_JABXJJ020000012.1"/>
</dbReference>
<reference evidence="2" key="1">
    <citation type="submission" date="2023-05" db="EMBL/GenBank/DDBJ databases">
        <title>Streptantibioticus silvisoli sp. nov., acidotolerant actinomycetes 1 from pine litter.</title>
        <authorList>
            <person name="Swiecimska M."/>
            <person name="Golinska P."/>
            <person name="Sangal V."/>
            <person name="Wachnowicz B."/>
            <person name="Goodfellow M."/>
        </authorList>
    </citation>
    <scope>NUCLEOTIDE SEQUENCE</scope>
    <source>
        <strain evidence="2">SL13</strain>
    </source>
</reference>
<dbReference type="AlphaFoldDB" id="A0AA90H3C2"/>
<dbReference type="SUPFAM" id="SSF160631">
    <property type="entry name" value="SMI1/KNR4-like"/>
    <property type="match status" value="1"/>
</dbReference>
<evidence type="ECO:0000256" key="1">
    <source>
        <dbReference type="SAM" id="MobiDB-lite"/>
    </source>
</evidence>
<organism evidence="2">
    <name type="scientific">Streptantibioticus silvisoli</name>
    <dbReference type="NCBI Taxonomy" id="2705255"/>
    <lineage>
        <taxon>Bacteria</taxon>
        <taxon>Bacillati</taxon>
        <taxon>Actinomycetota</taxon>
        <taxon>Actinomycetes</taxon>
        <taxon>Kitasatosporales</taxon>
        <taxon>Streptomycetaceae</taxon>
        <taxon>Streptantibioticus</taxon>
    </lineage>
</organism>
<dbReference type="InterPro" id="IPR037883">
    <property type="entry name" value="Knr4/Smi1-like_sf"/>
</dbReference>
<name>A0AA90H3C2_9ACTN</name>
<dbReference type="Pfam" id="PF14568">
    <property type="entry name" value="SUKH_6"/>
    <property type="match status" value="1"/>
</dbReference>
<gene>
    <name evidence="2" type="ORF">POF50_011500</name>
</gene>